<dbReference type="InterPro" id="IPR051199">
    <property type="entry name" value="LPS_LOS_Heptosyltrfase"/>
</dbReference>
<protein>
    <submittedName>
        <fullName evidence="4">Heptosyltransferase-2</fullName>
    </submittedName>
</protein>
<organism evidence="4 5">
    <name type="scientific">Allisonella histaminiformans</name>
    <dbReference type="NCBI Taxonomy" id="209880"/>
    <lineage>
        <taxon>Bacteria</taxon>
        <taxon>Bacillati</taxon>
        <taxon>Bacillota</taxon>
        <taxon>Negativicutes</taxon>
        <taxon>Veillonellales</taxon>
        <taxon>Veillonellaceae</taxon>
        <taxon>Allisonella</taxon>
    </lineage>
</organism>
<feature type="transmembrane region" description="Helical" evidence="3">
    <location>
        <begin position="12"/>
        <end position="31"/>
    </location>
</feature>
<reference evidence="4 5" key="1">
    <citation type="submission" date="2016-10" db="EMBL/GenBank/DDBJ databases">
        <authorList>
            <person name="de Groot N.N."/>
        </authorList>
    </citation>
    <scope>NUCLEOTIDE SEQUENCE [LARGE SCALE GENOMIC DNA]</scope>
    <source>
        <strain evidence="4 5">DSM 15230</strain>
    </source>
</reference>
<dbReference type="GO" id="GO:0005829">
    <property type="term" value="C:cytosol"/>
    <property type="evidence" value="ECO:0007669"/>
    <property type="project" value="TreeGrafter"/>
</dbReference>
<keyword evidence="2 4" id="KW-0808">Transferase</keyword>
<dbReference type="InterPro" id="IPR002201">
    <property type="entry name" value="Glyco_trans_9"/>
</dbReference>
<sequence>MEGKKIDINNKTIVVMYMLYFGDMVSITPFLEVLRREAKGSKIVLVIDSRFKESVQYNPNVDELIEVDRHGKDRSLSACWKIGKKIRQMHPDLLITLHGTSRTSLMALAMKPGFWTGEPGTRMDSLFMDYPVTIETYNSHAVDKYLRVLSLLGVENLTHHGMRTYTCEEWDRRADEFFAGEGIKEGAKLVGLSVGSSTPEKNWPAENFGKVAEHFARRGMIPVFFGVKSELPLIKKAVQEVKHPYVIAAGKLSMGEFMAAASHCSLFFTNDSGPMYVADSRGVPTIAMFGPSNAKFHHPLGKYSRAISSWDMPMGPEHVNKNIKSGNYVPLDKITVEEVIAAGEEALRNAGC</sequence>
<dbReference type="SUPFAM" id="SSF53756">
    <property type="entry name" value="UDP-Glycosyltransferase/glycogen phosphorylase"/>
    <property type="match status" value="1"/>
</dbReference>
<evidence type="ECO:0000313" key="5">
    <source>
        <dbReference type="Proteomes" id="UP000199689"/>
    </source>
</evidence>
<evidence type="ECO:0000313" key="4">
    <source>
        <dbReference type="EMBL" id="SDA44058.1"/>
    </source>
</evidence>
<evidence type="ECO:0000256" key="2">
    <source>
        <dbReference type="ARBA" id="ARBA00022679"/>
    </source>
</evidence>
<dbReference type="GO" id="GO:0008713">
    <property type="term" value="F:ADP-heptose-lipopolysaccharide heptosyltransferase activity"/>
    <property type="evidence" value="ECO:0007669"/>
    <property type="project" value="TreeGrafter"/>
</dbReference>
<dbReference type="OrthoDB" id="9768048at2"/>
<dbReference type="PANTHER" id="PTHR30160">
    <property type="entry name" value="TETRAACYLDISACCHARIDE 4'-KINASE-RELATED"/>
    <property type="match status" value="1"/>
</dbReference>
<keyword evidence="3" id="KW-0812">Transmembrane</keyword>
<dbReference type="GO" id="GO:0009244">
    <property type="term" value="P:lipopolysaccharide core region biosynthetic process"/>
    <property type="evidence" value="ECO:0007669"/>
    <property type="project" value="TreeGrafter"/>
</dbReference>
<accession>A0A1G5VEE0</accession>
<dbReference type="CDD" id="cd03789">
    <property type="entry name" value="GT9_LPS_heptosyltransferase"/>
    <property type="match status" value="1"/>
</dbReference>
<dbReference type="RefSeq" id="WP_091363668.1">
    <property type="nucleotide sequence ID" value="NZ_FMXA01000006.1"/>
</dbReference>
<keyword evidence="3" id="KW-1133">Transmembrane helix</keyword>
<keyword evidence="5" id="KW-1185">Reference proteome</keyword>
<evidence type="ECO:0000256" key="1">
    <source>
        <dbReference type="ARBA" id="ARBA00022676"/>
    </source>
</evidence>
<dbReference type="AlphaFoldDB" id="A0A1G5VEE0"/>
<dbReference type="Pfam" id="PF01075">
    <property type="entry name" value="Glyco_transf_9"/>
    <property type="match status" value="1"/>
</dbReference>
<dbReference type="STRING" id="209880.SAMN02910343_00580"/>
<gene>
    <name evidence="4" type="ORF">SAMN02910343_00580</name>
</gene>
<dbReference type="Proteomes" id="UP000199689">
    <property type="component" value="Unassembled WGS sequence"/>
</dbReference>
<dbReference type="Gene3D" id="3.40.50.2000">
    <property type="entry name" value="Glycogen Phosphorylase B"/>
    <property type="match status" value="2"/>
</dbReference>
<name>A0A1G5VEE0_9FIRM</name>
<evidence type="ECO:0000256" key="3">
    <source>
        <dbReference type="SAM" id="Phobius"/>
    </source>
</evidence>
<dbReference type="PANTHER" id="PTHR30160:SF7">
    <property type="entry name" value="ADP-HEPTOSE--LPS HEPTOSYLTRANSFERASE 2"/>
    <property type="match status" value="1"/>
</dbReference>
<keyword evidence="1" id="KW-0328">Glycosyltransferase</keyword>
<keyword evidence="3" id="KW-0472">Membrane</keyword>
<dbReference type="GeneID" id="87755619"/>
<dbReference type="EMBL" id="FMXA01000006">
    <property type="protein sequence ID" value="SDA44058.1"/>
    <property type="molecule type" value="Genomic_DNA"/>
</dbReference>
<proteinExistence type="predicted"/>